<name>A0AAW1AT93_CROAD</name>
<evidence type="ECO:0000256" key="12">
    <source>
        <dbReference type="SAM" id="SignalP"/>
    </source>
</evidence>
<dbReference type="CDD" id="cd02995">
    <property type="entry name" value="PDI_a_PDI_a'_C"/>
    <property type="match status" value="1"/>
</dbReference>
<comment type="caution">
    <text evidence="14">The sequence shown here is derived from an EMBL/GenBank/DDBJ whole genome shotgun (WGS) entry which is preliminary data.</text>
</comment>
<keyword evidence="10" id="KW-0676">Redox-active center</keyword>
<dbReference type="Pfam" id="PF13848">
    <property type="entry name" value="Thioredoxin_6"/>
    <property type="match status" value="1"/>
</dbReference>
<feature type="signal peptide" evidence="12">
    <location>
        <begin position="1"/>
        <end position="28"/>
    </location>
</feature>
<dbReference type="InterPro" id="IPR013766">
    <property type="entry name" value="Thioredoxin_domain"/>
</dbReference>
<organism evidence="14 15">
    <name type="scientific">Crotalus adamanteus</name>
    <name type="common">Eastern diamondback rattlesnake</name>
    <dbReference type="NCBI Taxonomy" id="8729"/>
    <lineage>
        <taxon>Eukaryota</taxon>
        <taxon>Metazoa</taxon>
        <taxon>Chordata</taxon>
        <taxon>Craniata</taxon>
        <taxon>Vertebrata</taxon>
        <taxon>Euteleostomi</taxon>
        <taxon>Lepidosauria</taxon>
        <taxon>Squamata</taxon>
        <taxon>Bifurcata</taxon>
        <taxon>Unidentata</taxon>
        <taxon>Episquamata</taxon>
        <taxon>Toxicofera</taxon>
        <taxon>Serpentes</taxon>
        <taxon>Colubroidea</taxon>
        <taxon>Viperidae</taxon>
        <taxon>Crotalinae</taxon>
        <taxon>Crotalus</taxon>
    </lineage>
</organism>
<protein>
    <recommendedName>
        <fullName evidence="4">protein disulfide-isomerase</fullName>
        <ecNumber evidence="4">5.3.4.1</ecNumber>
    </recommendedName>
</protein>
<dbReference type="PANTHER" id="PTHR18929">
    <property type="entry name" value="PROTEIN DISULFIDE ISOMERASE"/>
    <property type="match status" value="1"/>
</dbReference>
<dbReference type="PANTHER" id="PTHR18929:SF93">
    <property type="entry name" value="PROTEIN DISULFIDE-ISOMERASE A2"/>
    <property type="match status" value="1"/>
</dbReference>
<comment type="similarity">
    <text evidence="3">Belongs to the protein disulfide isomerase family.</text>
</comment>
<keyword evidence="9" id="KW-0413">Isomerase</keyword>
<evidence type="ECO:0000256" key="11">
    <source>
        <dbReference type="SAM" id="MobiDB-lite"/>
    </source>
</evidence>
<evidence type="ECO:0000256" key="6">
    <source>
        <dbReference type="ARBA" id="ARBA00022737"/>
    </source>
</evidence>
<dbReference type="CDD" id="cd02981">
    <property type="entry name" value="PDI_b_family"/>
    <property type="match status" value="1"/>
</dbReference>
<dbReference type="Gene3D" id="3.40.30.10">
    <property type="entry name" value="Glutaredoxin"/>
    <property type="match status" value="4"/>
</dbReference>
<evidence type="ECO:0000256" key="8">
    <source>
        <dbReference type="ARBA" id="ARBA00023157"/>
    </source>
</evidence>
<dbReference type="InterPro" id="IPR005792">
    <property type="entry name" value="Prot_disulphide_isomerase"/>
</dbReference>
<feature type="domain" description="Thioredoxin" evidence="13">
    <location>
        <begin position="347"/>
        <end position="492"/>
    </location>
</feature>
<sequence>MLSSTIHTAMGFLLALWLAMTSLQPARTQEDKSWVEEEDVLVLNQHNFARALQTYKLLLVEFYVPWSGHCQALAQEFARAAVLLKKEAGPLVRLAKVDCTQEEALRAEFGITGYPVLKLFRDGNRTHPMDFPGEQEAAGIVEWLKRKAGPSLVLLEEVDAVASFVNLHNVAVVGFFQDLQDPDVGLFADVASDTPEVAFAITDNLLLFEQYNITEDTISLFRKDDGQRVDFFADTELGLDAKDLAQFISVQSLDLVMELTNKNSSKIFGAKIPNHLLLFINKSVDSQLRLLGPFREGATAFRGQVLFVLVDVNGEGAGVLQHFGLKVYDAPALRFINIEANKKYRLTAEGLTAHGLHTFCQEVLQGKIQPHLMSEEIPSDWDKKRVKVVVGKNFEQVAFDETKNVFVKFYASWCPHSKALAPAWENLGEKYKDHKNIVIAEMDATANEVADLTIHGYPTLYFFPAGPGRQMIEYTGSRDTESFSRFLEGGGKPLSNKETGAAETLKEPQQDGMNPPETTESREEL</sequence>
<evidence type="ECO:0000256" key="3">
    <source>
        <dbReference type="ARBA" id="ARBA00006347"/>
    </source>
</evidence>
<dbReference type="EC" id="5.3.4.1" evidence="4"/>
<evidence type="ECO:0000256" key="5">
    <source>
        <dbReference type="ARBA" id="ARBA00022729"/>
    </source>
</evidence>
<evidence type="ECO:0000313" key="14">
    <source>
        <dbReference type="EMBL" id="KAK9393049.1"/>
    </source>
</evidence>
<dbReference type="FunFam" id="3.40.30.10:FF:000027">
    <property type="entry name" value="protein disulfide-isomerase A2"/>
    <property type="match status" value="1"/>
</dbReference>
<evidence type="ECO:0000256" key="4">
    <source>
        <dbReference type="ARBA" id="ARBA00012723"/>
    </source>
</evidence>
<dbReference type="EMBL" id="JAOTOJ010000014">
    <property type="protein sequence ID" value="KAK9393049.1"/>
    <property type="molecule type" value="Genomic_DNA"/>
</dbReference>
<gene>
    <name evidence="14" type="ORF">NXF25_016311</name>
</gene>
<dbReference type="GO" id="GO:0003756">
    <property type="term" value="F:protein disulfide isomerase activity"/>
    <property type="evidence" value="ECO:0007669"/>
    <property type="project" value="UniProtKB-EC"/>
</dbReference>
<feature type="chain" id="PRO_5043900886" description="protein disulfide-isomerase" evidence="12">
    <location>
        <begin position="29"/>
        <end position="525"/>
    </location>
</feature>
<comment type="catalytic activity">
    <reaction evidence="1">
        <text>Catalyzes the rearrangement of -S-S- bonds in proteins.</text>
        <dbReference type="EC" id="5.3.4.1"/>
    </reaction>
</comment>
<dbReference type="Proteomes" id="UP001474421">
    <property type="component" value="Unassembled WGS sequence"/>
</dbReference>
<dbReference type="Pfam" id="PF00085">
    <property type="entry name" value="Thioredoxin"/>
    <property type="match status" value="2"/>
</dbReference>
<feature type="region of interest" description="Disordered" evidence="11">
    <location>
        <begin position="485"/>
        <end position="525"/>
    </location>
</feature>
<dbReference type="CDD" id="cd02982">
    <property type="entry name" value="PDI_b'_family"/>
    <property type="match status" value="1"/>
</dbReference>
<proteinExistence type="inferred from homology"/>
<dbReference type="InterPro" id="IPR036249">
    <property type="entry name" value="Thioredoxin-like_sf"/>
</dbReference>
<evidence type="ECO:0000256" key="1">
    <source>
        <dbReference type="ARBA" id="ARBA00001182"/>
    </source>
</evidence>
<comment type="subcellular location">
    <subcellularLocation>
        <location evidence="2">Endoplasmic reticulum lumen</location>
    </subcellularLocation>
</comment>
<dbReference type="SUPFAM" id="SSF52833">
    <property type="entry name" value="Thioredoxin-like"/>
    <property type="match status" value="4"/>
</dbReference>
<dbReference type="FunFam" id="3.40.30.10:FF:000107">
    <property type="entry name" value="Protein disulfide-isomerase 5-2"/>
    <property type="match status" value="1"/>
</dbReference>
<dbReference type="GO" id="GO:0034976">
    <property type="term" value="P:response to endoplasmic reticulum stress"/>
    <property type="evidence" value="ECO:0007669"/>
    <property type="project" value="TreeGrafter"/>
</dbReference>
<evidence type="ECO:0000256" key="7">
    <source>
        <dbReference type="ARBA" id="ARBA00022824"/>
    </source>
</evidence>
<accession>A0AAW1AT93</accession>
<evidence type="ECO:0000256" key="10">
    <source>
        <dbReference type="ARBA" id="ARBA00023284"/>
    </source>
</evidence>
<feature type="domain" description="Thioredoxin" evidence="13">
    <location>
        <begin position="20"/>
        <end position="149"/>
    </location>
</feature>
<dbReference type="GO" id="GO:0005788">
    <property type="term" value="C:endoplasmic reticulum lumen"/>
    <property type="evidence" value="ECO:0007669"/>
    <property type="project" value="UniProtKB-SubCell"/>
</dbReference>
<dbReference type="NCBIfam" id="TIGR01130">
    <property type="entry name" value="ER_PDI_fam"/>
    <property type="match status" value="1"/>
</dbReference>
<dbReference type="CDD" id="cd02961">
    <property type="entry name" value="PDI_a_family"/>
    <property type="match status" value="1"/>
</dbReference>
<keyword evidence="5 12" id="KW-0732">Signal</keyword>
<keyword evidence="6" id="KW-0677">Repeat</keyword>
<dbReference type="AlphaFoldDB" id="A0AAW1AT93"/>
<keyword evidence="15" id="KW-1185">Reference proteome</keyword>
<evidence type="ECO:0000313" key="15">
    <source>
        <dbReference type="Proteomes" id="UP001474421"/>
    </source>
</evidence>
<reference evidence="14 15" key="1">
    <citation type="journal article" date="2024" name="Proc. Natl. Acad. Sci. U.S.A.">
        <title>The genetic regulatory architecture and epigenomic basis for age-related changes in rattlesnake venom.</title>
        <authorList>
            <person name="Hogan M.P."/>
            <person name="Holding M.L."/>
            <person name="Nystrom G.S."/>
            <person name="Colston T.J."/>
            <person name="Bartlett D.A."/>
            <person name="Mason A.J."/>
            <person name="Ellsworth S.A."/>
            <person name="Rautsaw R.M."/>
            <person name="Lawrence K.C."/>
            <person name="Strickland J.L."/>
            <person name="He B."/>
            <person name="Fraser P."/>
            <person name="Margres M.J."/>
            <person name="Gilbert D.M."/>
            <person name="Gibbs H.L."/>
            <person name="Parkinson C.L."/>
            <person name="Rokyta D.R."/>
        </authorList>
    </citation>
    <scope>NUCLEOTIDE SEQUENCE [LARGE SCALE GENOMIC DNA]</scope>
    <source>
        <strain evidence="14">DRR0105</strain>
    </source>
</reference>
<dbReference type="FunFam" id="3.40.30.10:FF:000042">
    <property type="entry name" value="protein disulfide-isomerase A2"/>
    <property type="match status" value="1"/>
</dbReference>
<dbReference type="GO" id="GO:0006457">
    <property type="term" value="P:protein folding"/>
    <property type="evidence" value="ECO:0007669"/>
    <property type="project" value="TreeGrafter"/>
</dbReference>
<keyword evidence="7" id="KW-0256">Endoplasmic reticulum</keyword>
<evidence type="ECO:0000259" key="13">
    <source>
        <dbReference type="PROSITE" id="PS51352"/>
    </source>
</evidence>
<evidence type="ECO:0000256" key="2">
    <source>
        <dbReference type="ARBA" id="ARBA00004319"/>
    </source>
</evidence>
<evidence type="ECO:0000256" key="9">
    <source>
        <dbReference type="ARBA" id="ARBA00023235"/>
    </source>
</evidence>
<keyword evidence="8" id="KW-1015">Disulfide bond</keyword>
<dbReference type="PROSITE" id="PS51352">
    <property type="entry name" value="THIOREDOXIN_2"/>
    <property type="match status" value="2"/>
</dbReference>